<accession>F4L2T9</accession>
<reference key="2">
    <citation type="submission" date="2011-04" db="EMBL/GenBank/DDBJ databases">
        <title>Complete sequence of chromosome of Haliscomenobacter hydrossis DSM 1100.</title>
        <authorList>
            <consortium name="US DOE Joint Genome Institute (JGI-PGF)"/>
            <person name="Lucas S."/>
            <person name="Han J."/>
            <person name="Lapidus A."/>
            <person name="Bruce D."/>
            <person name="Goodwin L."/>
            <person name="Pitluck S."/>
            <person name="Peters L."/>
            <person name="Kyrpides N."/>
            <person name="Mavromatis K."/>
            <person name="Ivanova N."/>
            <person name="Ovchinnikova G."/>
            <person name="Pagani I."/>
            <person name="Daligault H."/>
            <person name="Detter J.C."/>
            <person name="Han C."/>
            <person name="Land M."/>
            <person name="Hauser L."/>
            <person name="Markowitz V."/>
            <person name="Cheng J.-F."/>
            <person name="Hugenholtz P."/>
            <person name="Woyke T."/>
            <person name="Wu D."/>
            <person name="Verbarg S."/>
            <person name="Frueling A."/>
            <person name="Brambilla E."/>
            <person name="Klenk H.-P."/>
            <person name="Eisen J.A."/>
        </authorList>
    </citation>
    <scope>NUCLEOTIDE SEQUENCE</scope>
    <source>
        <strain>DSM 1100</strain>
    </source>
</reference>
<sequence length="106" mass="12412">MKVNQIPQHSTIVAFLKSKGWLEQSRDQHVCVMTPPVSLSLSKGFEYQVPLNETLIDYREYAIRLVFSIAELYELNKWDLLELLSQRIEDIQKDIELRKELVAHAI</sequence>
<name>F4L2T9_HALH1</name>
<protein>
    <submittedName>
        <fullName evidence="1">Uncharacterized protein</fullName>
    </submittedName>
</protein>
<dbReference type="EMBL" id="CP002691">
    <property type="protein sequence ID" value="AEE48653.1"/>
    <property type="molecule type" value="Genomic_DNA"/>
</dbReference>
<reference evidence="1 2" key="1">
    <citation type="journal article" date="2011" name="Stand. Genomic Sci.">
        <title>Complete genome sequence of Haliscomenobacter hydrossis type strain (O).</title>
        <authorList>
            <consortium name="US DOE Joint Genome Institute (JGI-PGF)"/>
            <person name="Daligault H."/>
            <person name="Lapidus A."/>
            <person name="Zeytun A."/>
            <person name="Nolan M."/>
            <person name="Lucas S."/>
            <person name="Del Rio T.G."/>
            <person name="Tice H."/>
            <person name="Cheng J.F."/>
            <person name="Tapia R."/>
            <person name="Han C."/>
            <person name="Goodwin L."/>
            <person name="Pitluck S."/>
            <person name="Liolios K."/>
            <person name="Pagani I."/>
            <person name="Ivanova N."/>
            <person name="Huntemann M."/>
            <person name="Mavromatis K."/>
            <person name="Mikhailova N."/>
            <person name="Pati A."/>
            <person name="Chen A."/>
            <person name="Palaniappan K."/>
            <person name="Land M."/>
            <person name="Hauser L."/>
            <person name="Brambilla E.M."/>
            <person name="Rohde M."/>
            <person name="Verbarg S."/>
            <person name="Goker M."/>
            <person name="Bristow J."/>
            <person name="Eisen J.A."/>
            <person name="Markowitz V."/>
            <person name="Hugenholtz P."/>
            <person name="Kyrpides N.C."/>
            <person name="Klenk H.P."/>
            <person name="Woyke T."/>
        </authorList>
    </citation>
    <scope>NUCLEOTIDE SEQUENCE [LARGE SCALE GENOMIC DNA]</scope>
    <source>
        <strain evidence="2">ATCC 27775 / DSM 1100 / LMG 10767 / O</strain>
    </source>
</reference>
<organism evidence="1 2">
    <name type="scientific">Haliscomenobacter hydrossis (strain ATCC 27775 / DSM 1100 / LMG 10767 / O)</name>
    <dbReference type="NCBI Taxonomy" id="760192"/>
    <lineage>
        <taxon>Bacteria</taxon>
        <taxon>Pseudomonadati</taxon>
        <taxon>Bacteroidota</taxon>
        <taxon>Saprospiria</taxon>
        <taxon>Saprospirales</taxon>
        <taxon>Haliscomenobacteraceae</taxon>
        <taxon>Haliscomenobacter</taxon>
    </lineage>
</organism>
<dbReference type="RefSeq" id="WP_013763217.1">
    <property type="nucleotide sequence ID" value="NC_015510.1"/>
</dbReference>
<evidence type="ECO:0000313" key="2">
    <source>
        <dbReference type="Proteomes" id="UP000008461"/>
    </source>
</evidence>
<dbReference type="AlphaFoldDB" id="F4L2T9"/>
<dbReference type="STRING" id="760192.Halhy_0745"/>
<dbReference type="Proteomes" id="UP000008461">
    <property type="component" value="Chromosome"/>
</dbReference>
<gene>
    <name evidence="1" type="ordered locus">Halhy_0745</name>
</gene>
<keyword evidence="2" id="KW-1185">Reference proteome</keyword>
<evidence type="ECO:0000313" key="1">
    <source>
        <dbReference type="EMBL" id="AEE48653.1"/>
    </source>
</evidence>
<proteinExistence type="predicted"/>
<dbReference type="HOGENOM" id="CLU_2219431_0_0_10"/>
<dbReference type="KEGG" id="hhy:Halhy_0745"/>